<dbReference type="AlphaFoldDB" id="N0BCK2"/>
<accession>N0BCK2</accession>
<dbReference type="Proteomes" id="UP000005952">
    <property type="component" value="Chromosome"/>
</dbReference>
<evidence type="ECO:0000256" key="1">
    <source>
        <dbReference type="SAM" id="SignalP"/>
    </source>
</evidence>
<dbReference type="KEGG" id="hdt:HYPDE_30878"/>
<evidence type="ECO:0000313" key="2">
    <source>
        <dbReference type="EMBL" id="AGK57850.1"/>
    </source>
</evidence>
<name>N0BCK2_9HYPH</name>
<dbReference type="eggNOG" id="ENOG5033BN0">
    <property type="taxonomic scope" value="Bacteria"/>
</dbReference>
<dbReference type="OrthoDB" id="7839213at2"/>
<evidence type="ECO:0000313" key="3">
    <source>
        <dbReference type="Proteomes" id="UP000005952"/>
    </source>
</evidence>
<protein>
    <submittedName>
        <fullName evidence="2">Uncharacterized protein</fullName>
    </submittedName>
</protein>
<keyword evidence="3" id="KW-1185">Reference proteome</keyword>
<keyword evidence="1" id="KW-0732">Signal</keyword>
<feature type="chain" id="PRO_5004105534" evidence="1">
    <location>
        <begin position="31"/>
        <end position="189"/>
    </location>
</feature>
<gene>
    <name evidence="2" type="ORF">HYPDE_30878</name>
</gene>
<dbReference type="EMBL" id="CP005587">
    <property type="protein sequence ID" value="AGK57850.1"/>
    <property type="molecule type" value="Genomic_DNA"/>
</dbReference>
<feature type="signal peptide" evidence="1">
    <location>
        <begin position="1"/>
        <end position="30"/>
    </location>
</feature>
<dbReference type="STRING" id="670307.HYPDE_30878"/>
<proteinExistence type="predicted"/>
<sequence>MQCFSADAMSTRLAVLLGALSLSVTSDAIATSSDLYDRYFSNVLAGPPCFARTYDDAHLKAHPAQRVRSIEIDLSKTNSDGSPNSSDRFELGFALMLATTSEWYGQSASCKASDTAFECFLEADGGLFRLAPAADGGLRLETGETGITIEGTSDTIELSGTEGGDRVFDLLPSKGECDAARAFFEGGNE</sequence>
<reference evidence="2 3" key="1">
    <citation type="journal article" date="2013" name="Genome Announc.">
        <title>Genome sequences for three denitrifying bacterial strains isolated from a uranium- and nitrate-contaminated subsurface environment.</title>
        <authorList>
            <person name="Venkatramanan R."/>
            <person name="Prakash O."/>
            <person name="Woyke T."/>
            <person name="Chain P."/>
            <person name="Goodwin L.A."/>
            <person name="Watson D."/>
            <person name="Brooks S."/>
            <person name="Kostka J.E."/>
            <person name="Green S.J."/>
        </authorList>
    </citation>
    <scope>NUCLEOTIDE SEQUENCE [LARGE SCALE GENOMIC DNA]</scope>
    <source>
        <strain evidence="2 3">1NES1</strain>
    </source>
</reference>
<dbReference type="HOGENOM" id="CLU_1445860_0_0_5"/>
<organism evidence="2 3">
    <name type="scientific">Hyphomicrobium denitrificans 1NES1</name>
    <dbReference type="NCBI Taxonomy" id="670307"/>
    <lineage>
        <taxon>Bacteria</taxon>
        <taxon>Pseudomonadati</taxon>
        <taxon>Pseudomonadota</taxon>
        <taxon>Alphaproteobacteria</taxon>
        <taxon>Hyphomicrobiales</taxon>
        <taxon>Hyphomicrobiaceae</taxon>
        <taxon>Hyphomicrobium</taxon>
    </lineage>
</organism>